<evidence type="ECO:0000313" key="1">
    <source>
        <dbReference type="EMBL" id="AMY08496.1"/>
    </source>
</evidence>
<dbReference type="KEGG" id="abac:LuPra_01696"/>
<keyword evidence="2" id="KW-1185">Reference proteome</keyword>
<dbReference type="EMBL" id="CP015136">
    <property type="protein sequence ID" value="AMY08496.1"/>
    <property type="molecule type" value="Genomic_DNA"/>
</dbReference>
<protein>
    <submittedName>
        <fullName evidence="1">Uncharacterized protein</fullName>
    </submittedName>
</protein>
<dbReference type="Proteomes" id="UP000076079">
    <property type="component" value="Chromosome"/>
</dbReference>
<dbReference type="AlphaFoldDB" id="A0A143PJB1"/>
<sequence>MNSPCRVFGGVVGSSVCDVDACAISDGDYAERHAADMNVRYFDAE</sequence>
<reference evidence="2" key="2">
    <citation type="submission" date="2016-04" db="EMBL/GenBank/DDBJ databases">
        <title>First Complete Genome Sequence of a Subdivision 6 Acidobacterium.</title>
        <authorList>
            <person name="Huang S."/>
            <person name="Vieira S."/>
            <person name="Bunk B."/>
            <person name="Riedel T."/>
            <person name="Sproeer C."/>
            <person name="Overmann J."/>
        </authorList>
    </citation>
    <scope>NUCLEOTIDE SEQUENCE [LARGE SCALE GENOMIC DNA]</scope>
    <source>
        <strain evidence="2">DSM 100886 HEG_-6_39</strain>
    </source>
</reference>
<reference evidence="1 2" key="1">
    <citation type="journal article" date="2016" name="Genome Announc.">
        <title>First Complete Genome Sequence of a Subdivision 6 Acidobacterium Strain.</title>
        <authorList>
            <person name="Huang S."/>
            <person name="Vieira S."/>
            <person name="Bunk B."/>
            <person name="Riedel T."/>
            <person name="Sproer C."/>
            <person name="Overmann J."/>
        </authorList>
    </citation>
    <scope>NUCLEOTIDE SEQUENCE [LARGE SCALE GENOMIC DNA]</scope>
    <source>
        <strain evidence="2">DSM 100886 HEG_-6_39</strain>
    </source>
</reference>
<evidence type="ECO:0000313" key="2">
    <source>
        <dbReference type="Proteomes" id="UP000076079"/>
    </source>
</evidence>
<proteinExistence type="predicted"/>
<organism evidence="1 2">
    <name type="scientific">Luteitalea pratensis</name>
    <dbReference type="NCBI Taxonomy" id="1855912"/>
    <lineage>
        <taxon>Bacteria</taxon>
        <taxon>Pseudomonadati</taxon>
        <taxon>Acidobacteriota</taxon>
        <taxon>Vicinamibacteria</taxon>
        <taxon>Vicinamibacterales</taxon>
        <taxon>Vicinamibacteraceae</taxon>
        <taxon>Luteitalea</taxon>
    </lineage>
</organism>
<accession>A0A143PJB1</accession>
<gene>
    <name evidence="1" type="ORF">LuPra_01696</name>
</gene>
<name>A0A143PJB1_LUTPR</name>